<dbReference type="Pfam" id="PF00593">
    <property type="entry name" value="TonB_dep_Rec_b-barrel"/>
    <property type="match status" value="1"/>
</dbReference>
<feature type="chain" id="PRO_5043992067" evidence="10">
    <location>
        <begin position="29"/>
        <end position="1062"/>
    </location>
</feature>
<dbReference type="SUPFAM" id="SSF56935">
    <property type="entry name" value="Porins"/>
    <property type="match status" value="1"/>
</dbReference>
<reference evidence="13" key="1">
    <citation type="submission" date="2022-11" db="EMBL/GenBank/DDBJ databases">
        <title>Genomic repertoires linked with pathogenic potency of arthritogenic Prevotella copri isolated from the gut of rheumatoid arthritis patients.</title>
        <authorList>
            <person name="Nii T."/>
            <person name="Maeda Y."/>
            <person name="Motooka D."/>
            <person name="Naito M."/>
            <person name="Matsumoto Y."/>
            <person name="Ogawa T."/>
            <person name="Oguro-Igashira E."/>
            <person name="Kishikawa T."/>
            <person name="Yamashita M."/>
            <person name="Koizumi S."/>
            <person name="Kurakawa T."/>
            <person name="Okumura R."/>
            <person name="Kayama H."/>
            <person name="Murakami M."/>
            <person name="Sakaguchi T."/>
            <person name="Das B."/>
            <person name="Nakamura S."/>
            <person name="Okada Y."/>
            <person name="Kumanogoh A."/>
            <person name="Takeda K."/>
        </authorList>
    </citation>
    <scope>NUCLEOTIDE SEQUENCE</scope>
    <source>
        <strain evidence="13">H012_8</strain>
    </source>
</reference>
<evidence type="ECO:0000256" key="8">
    <source>
        <dbReference type="PROSITE-ProRule" id="PRU01360"/>
    </source>
</evidence>
<dbReference type="InterPro" id="IPR000531">
    <property type="entry name" value="Beta-barrel_TonB"/>
</dbReference>
<keyword evidence="10" id="KW-0732">Signal</keyword>
<dbReference type="GO" id="GO:0009279">
    <property type="term" value="C:cell outer membrane"/>
    <property type="evidence" value="ECO:0007669"/>
    <property type="project" value="UniProtKB-SubCell"/>
</dbReference>
<dbReference type="SUPFAM" id="SSF49464">
    <property type="entry name" value="Carboxypeptidase regulatory domain-like"/>
    <property type="match status" value="1"/>
</dbReference>
<dbReference type="FunFam" id="2.170.130.10:FF:000009">
    <property type="entry name" value="SusC/RagA family TonB-linked outer membrane protein"/>
    <property type="match status" value="1"/>
</dbReference>
<dbReference type="AlphaFoldDB" id="A0AAW5UQP9"/>
<evidence type="ECO:0000256" key="4">
    <source>
        <dbReference type="ARBA" id="ARBA00022692"/>
    </source>
</evidence>
<dbReference type="EMBL" id="JAPDVH010000001">
    <property type="protein sequence ID" value="MCW4156099.1"/>
    <property type="molecule type" value="Genomic_DNA"/>
</dbReference>
<sequence>MMKQVKIKLPLRALTLASGLLLTVSSFAQTNAIKGQVKDASGEPVMGATITVNGKAVGITDMDGNFSVDAAPGTNLTFTYLGMTPQTVKAANNMSITLADDSKALNEVVVIGYGVAKKNDLTGSVTAIKPDDMNHGLQTNAQDMISGKIAGVSVISNDGAPGSGAQIRIRGGSSLNASNDPLIVIDGLAMDNYGVQGLSNPLSMVNPNDIESFTVLKDASATAIYGSRASNGVIIITTKKGRSGQAPKVSYSGNMSISTKKKTFDVMSGPEYREFIKNLYGEKSAAYKALGYYTYDKETISPIIKDNKITGYKSEFNQVGEQQFADTNWQDEIYRTAISHDHNITIQGGLKNMPYRASLGYTNNEGIIKTSKFERYTASMSLNPSFLQDHLKFNINGKGMIAKSRYADGGAIGAARYMDPTKPVSVNNGVYEKYFGGYTQWYTSSSTYMDPNWGISYNRNATQNPVAMLEMKNDRATSKTFVGNIEADYKIHGFEDLHIHMNAGADYSTGKQNTDISPYSYSNSYFGYNGWSKMDTYNLSFNAYAQYLKDINKANHIDVMAGYEYQKFHKKTDWDGYGMYPATCGMTQDITNPDKTTTTIPLAGTKYNAPTSGTLYKTENYLVSFFGRLNYSLLDRYLFTFTLRDDGSSRFAKGNRWGLFPSAALAWKMKEESFLKDVKWVEDVKLRLGWGKTGQQEGIGDYTYMPTFTPNQDHAYYGAIKDANGNGVTYRPDAFNTDLTWEKTTTWNAGLDFSFFRDRWILNLDWYYRKTTDLINSVYVSAGSNFRNKVTSNIGSLHNTGFELATIVRPIQTKDLRWEINYNLTYNKNKIDELVGGNSAGYLVETGGVSAGTGSTIQAHAVGHSASAFYVYQQAYDKNGNPLQNTYVDRNGNGHIDSGDRYFYYKPAPDVTMGFGSKLMYKNWDFSFSMRASLGNYVYNDNFAGSCNVGTGSVYALGYLGNRPKDAVKLGFSNPLTQQFFTDYFVENASFLKMDNITLGYSFDGLFGRSKYKGISGRIYATVQNVFTITNYSGIDPEVASGIDNSIYPRPFTTVIGLNLNF</sequence>
<comment type="caution">
    <text evidence="13">The sequence shown here is derived from an EMBL/GenBank/DDBJ whole genome shotgun (WGS) entry which is preliminary data.</text>
</comment>
<dbReference type="Gene3D" id="2.40.170.20">
    <property type="entry name" value="TonB-dependent receptor, beta-barrel domain"/>
    <property type="match status" value="1"/>
</dbReference>
<keyword evidence="5 9" id="KW-0798">TonB box</keyword>
<evidence type="ECO:0000256" key="9">
    <source>
        <dbReference type="RuleBase" id="RU003357"/>
    </source>
</evidence>
<feature type="domain" description="TonB-dependent receptor plug" evidence="12">
    <location>
        <begin position="118"/>
        <end position="233"/>
    </location>
</feature>
<evidence type="ECO:0000256" key="1">
    <source>
        <dbReference type="ARBA" id="ARBA00004571"/>
    </source>
</evidence>
<dbReference type="InterPro" id="IPR008969">
    <property type="entry name" value="CarboxyPept-like_regulatory"/>
</dbReference>
<protein>
    <submittedName>
        <fullName evidence="13">TonB-dependent receptor</fullName>
    </submittedName>
</protein>
<evidence type="ECO:0000259" key="11">
    <source>
        <dbReference type="Pfam" id="PF00593"/>
    </source>
</evidence>
<dbReference type="InterPro" id="IPR023997">
    <property type="entry name" value="TonB-dep_OMP_SusC/RagA_CS"/>
</dbReference>
<evidence type="ECO:0000256" key="5">
    <source>
        <dbReference type="ARBA" id="ARBA00023077"/>
    </source>
</evidence>
<keyword evidence="4 8" id="KW-0812">Transmembrane</keyword>
<dbReference type="PROSITE" id="PS52016">
    <property type="entry name" value="TONB_DEPENDENT_REC_3"/>
    <property type="match status" value="1"/>
</dbReference>
<evidence type="ECO:0000313" key="13">
    <source>
        <dbReference type="EMBL" id="MCW4156099.1"/>
    </source>
</evidence>
<dbReference type="Gene3D" id="2.60.40.1120">
    <property type="entry name" value="Carboxypeptidase-like, regulatory domain"/>
    <property type="match status" value="1"/>
</dbReference>
<proteinExistence type="inferred from homology"/>
<feature type="domain" description="TonB-dependent receptor-like beta-barrel" evidence="11">
    <location>
        <begin position="442"/>
        <end position="887"/>
    </location>
</feature>
<keyword evidence="6 8" id="KW-0472">Membrane</keyword>
<dbReference type="InterPro" id="IPR023996">
    <property type="entry name" value="TonB-dep_OMP_SusC/RagA"/>
</dbReference>
<dbReference type="InterPro" id="IPR012910">
    <property type="entry name" value="Plug_dom"/>
</dbReference>
<name>A0AAW5UQP9_9BACT</name>
<evidence type="ECO:0000256" key="3">
    <source>
        <dbReference type="ARBA" id="ARBA00022452"/>
    </source>
</evidence>
<feature type="signal peptide" evidence="10">
    <location>
        <begin position="1"/>
        <end position="28"/>
    </location>
</feature>
<dbReference type="Pfam" id="PF13715">
    <property type="entry name" value="CarbopepD_reg_2"/>
    <property type="match status" value="1"/>
</dbReference>
<evidence type="ECO:0000256" key="6">
    <source>
        <dbReference type="ARBA" id="ARBA00023136"/>
    </source>
</evidence>
<dbReference type="Proteomes" id="UP001209168">
    <property type="component" value="Unassembled WGS sequence"/>
</dbReference>
<comment type="subcellular location">
    <subcellularLocation>
        <location evidence="1 8">Cell outer membrane</location>
        <topology evidence="1 8">Multi-pass membrane protein</topology>
    </subcellularLocation>
</comment>
<evidence type="ECO:0000256" key="7">
    <source>
        <dbReference type="ARBA" id="ARBA00023237"/>
    </source>
</evidence>
<gene>
    <name evidence="13" type="ORF">ONT23_11285</name>
</gene>
<dbReference type="NCBIfam" id="TIGR04056">
    <property type="entry name" value="OMP_RagA_SusC"/>
    <property type="match status" value="1"/>
</dbReference>
<keyword evidence="7 8" id="KW-0998">Cell outer membrane</keyword>
<accession>A0AAW5UQP9</accession>
<evidence type="ECO:0000259" key="12">
    <source>
        <dbReference type="Pfam" id="PF07715"/>
    </source>
</evidence>
<evidence type="ECO:0000256" key="10">
    <source>
        <dbReference type="SAM" id="SignalP"/>
    </source>
</evidence>
<dbReference type="Gene3D" id="2.170.130.10">
    <property type="entry name" value="TonB-dependent receptor, plug domain"/>
    <property type="match status" value="1"/>
</dbReference>
<dbReference type="Pfam" id="PF07715">
    <property type="entry name" value="Plug"/>
    <property type="match status" value="1"/>
</dbReference>
<keyword evidence="2 8" id="KW-0813">Transport</keyword>
<dbReference type="InterPro" id="IPR039426">
    <property type="entry name" value="TonB-dep_rcpt-like"/>
</dbReference>
<comment type="similarity">
    <text evidence="8 9">Belongs to the TonB-dependent receptor family.</text>
</comment>
<dbReference type="NCBIfam" id="TIGR04057">
    <property type="entry name" value="SusC_RagA_signa"/>
    <property type="match status" value="1"/>
</dbReference>
<evidence type="ECO:0000313" key="14">
    <source>
        <dbReference type="Proteomes" id="UP001209168"/>
    </source>
</evidence>
<dbReference type="InterPro" id="IPR036942">
    <property type="entry name" value="Beta-barrel_TonB_sf"/>
</dbReference>
<evidence type="ECO:0000256" key="2">
    <source>
        <dbReference type="ARBA" id="ARBA00022448"/>
    </source>
</evidence>
<keyword evidence="3 8" id="KW-1134">Transmembrane beta strand</keyword>
<organism evidence="13 14">
    <name type="scientific">Segatella copri</name>
    <dbReference type="NCBI Taxonomy" id="165179"/>
    <lineage>
        <taxon>Bacteria</taxon>
        <taxon>Pseudomonadati</taxon>
        <taxon>Bacteroidota</taxon>
        <taxon>Bacteroidia</taxon>
        <taxon>Bacteroidales</taxon>
        <taxon>Prevotellaceae</taxon>
        <taxon>Segatella</taxon>
    </lineage>
</organism>
<keyword evidence="13" id="KW-0675">Receptor</keyword>
<dbReference type="InterPro" id="IPR037066">
    <property type="entry name" value="Plug_dom_sf"/>
</dbReference>